<keyword evidence="1" id="KW-0472">Membrane</keyword>
<dbReference type="KEGG" id="mwe:WEN_02615"/>
<sequence>MQILESPLLKNRIAIGCIGLLGLSTFSGLIHTSVSSGFSSTLSQLFNRIGSGGSVAPAGPSGTEGKITPIQWVSQQSKDTWNNYITPFAKTAYTWVSEKDKRNSVWEVLKKFGSYGFFKGLMSNLPWIALDWVKVAANGETRSKIFLAWKYSLGFFHWAATNSTFKSFLQYFSFIFAELLFRPKEAIMRFIEKEKRATEGCESNTRRVMRDGKISICISVKNEEA</sequence>
<name>I6Z6U9_MYCWM</name>
<dbReference type="PATRIC" id="fig|1197325.3.peg.563"/>
<dbReference type="OrthoDB" id="403090at2"/>
<evidence type="ECO:0000313" key="3">
    <source>
        <dbReference type="Proteomes" id="UP000009005"/>
    </source>
</evidence>
<dbReference type="AlphaFoldDB" id="I6Z6U9"/>
<dbReference type="Proteomes" id="UP000009005">
    <property type="component" value="Chromosome"/>
</dbReference>
<keyword evidence="1" id="KW-0812">Transmembrane</keyword>
<feature type="transmembrane region" description="Helical" evidence="1">
    <location>
        <begin position="12"/>
        <end position="30"/>
    </location>
</feature>
<keyword evidence="1" id="KW-1133">Transmembrane helix</keyword>
<organism evidence="2 3">
    <name type="scientific">Mycoplasma wenyonii (strain Massachusetts)</name>
    <name type="common">Eperythrozoon wenyonii</name>
    <dbReference type="NCBI Taxonomy" id="1197325"/>
    <lineage>
        <taxon>Bacteria</taxon>
        <taxon>Bacillati</taxon>
        <taxon>Mycoplasmatota</taxon>
        <taxon>Mollicutes</taxon>
        <taxon>Mycoplasmataceae</taxon>
        <taxon>Mycoplasma</taxon>
    </lineage>
</organism>
<reference evidence="2 3" key="1">
    <citation type="journal article" date="2012" name="J. Bacteriol.">
        <title>Complete genome sequence of Mycoplasma wenyonii strain Massachusetts.</title>
        <authorList>
            <person name="Dos Santos A.P."/>
            <person name="Guimaraes A.M."/>
            <person name="do Nascimento N.C."/>
            <person name="Sanmiguel P.J."/>
            <person name="Messick J.B."/>
        </authorList>
    </citation>
    <scope>NUCLEOTIDE SEQUENCE [LARGE SCALE GENOMIC DNA]</scope>
    <source>
        <strain evidence="2 3">Massachusetts</strain>
    </source>
</reference>
<gene>
    <name evidence="2" type="ordered locus">WEN_02615</name>
</gene>
<proteinExistence type="predicted"/>
<dbReference type="HOGENOM" id="CLU_1223661_0_0_14"/>
<dbReference type="EMBL" id="CP003703">
    <property type="protein sequence ID" value="AFN65308.1"/>
    <property type="molecule type" value="Genomic_DNA"/>
</dbReference>
<evidence type="ECO:0000313" key="2">
    <source>
        <dbReference type="EMBL" id="AFN65308.1"/>
    </source>
</evidence>
<evidence type="ECO:0000256" key="1">
    <source>
        <dbReference type="SAM" id="Phobius"/>
    </source>
</evidence>
<accession>I6Z6U9</accession>
<protein>
    <submittedName>
        <fullName evidence="2">Uncharacterized protein</fullName>
    </submittedName>
</protein>
<keyword evidence="3" id="KW-1185">Reference proteome</keyword>
<dbReference type="RefSeq" id="WP_014850017.1">
    <property type="nucleotide sequence ID" value="NC_018149.1"/>
</dbReference>